<dbReference type="InterPro" id="IPR029058">
    <property type="entry name" value="AB_hydrolase_fold"/>
</dbReference>
<dbReference type="SUPFAM" id="SSF53474">
    <property type="entry name" value="alpha/beta-Hydrolases"/>
    <property type="match status" value="1"/>
</dbReference>
<evidence type="ECO:0000256" key="7">
    <source>
        <dbReference type="ARBA" id="ARBA00023157"/>
    </source>
</evidence>
<dbReference type="EMBL" id="LN483211">
    <property type="protein sequence ID" value="CDZ97479.1"/>
    <property type="molecule type" value="Genomic_DNA"/>
</dbReference>
<evidence type="ECO:0000256" key="5">
    <source>
        <dbReference type="ARBA" id="ARBA00022801"/>
    </source>
</evidence>
<proteinExistence type="inferred from homology"/>
<evidence type="ECO:0000313" key="9">
    <source>
        <dbReference type="EMBL" id="CDZ97479.1"/>
    </source>
</evidence>
<evidence type="ECO:0000256" key="6">
    <source>
        <dbReference type="ARBA" id="ARBA00022837"/>
    </source>
</evidence>
<protein>
    <recommendedName>
        <fullName evidence="8">Carboxylic ester hydrolase</fullName>
        <ecNumber evidence="8">3.1.1.-</ecNumber>
    </recommendedName>
</protein>
<dbReference type="PANTHER" id="PTHR33938">
    <property type="entry name" value="FERULOYL ESTERASE B-RELATED"/>
    <property type="match status" value="1"/>
</dbReference>
<dbReference type="GO" id="GO:0046872">
    <property type="term" value="F:metal ion binding"/>
    <property type="evidence" value="ECO:0007669"/>
    <property type="project" value="UniProtKB-KW"/>
</dbReference>
<accession>A0A0F7SJG6</accession>
<keyword evidence="6" id="KW-0106">Calcium</keyword>
<comment type="similarity">
    <text evidence="1 8">Belongs to the tannase family.</text>
</comment>
<keyword evidence="3" id="KW-0479">Metal-binding</keyword>
<evidence type="ECO:0000256" key="2">
    <source>
        <dbReference type="ARBA" id="ARBA00022487"/>
    </source>
</evidence>
<organism evidence="9">
    <name type="scientific">Phaffia rhodozyma</name>
    <name type="common">Yeast</name>
    <name type="synonym">Xanthophyllomyces dendrorhous</name>
    <dbReference type="NCBI Taxonomy" id="264483"/>
    <lineage>
        <taxon>Eukaryota</taxon>
        <taxon>Fungi</taxon>
        <taxon>Dikarya</taxon>
        <taxon>Basidiomycota</taxon>
        <taxon>Agaricomycotina</taxon>
        <taxon>Tremellomycetes</taxon>
        <taxon>Cystofilobasidiales</taxon>
        <taxon>Mrakiaceae</taxon>
        <taxon>Phaffia</taxon>
    </lineage>
</organism>
<evidence type="ECO:0000256" key="3">
    <source>
        <dbReference type="ARBA" id="ARBA00022723"/>
    </source>
</evidence>
<name>A0A0F7SJG6_PHARH</name>
<dbReference type="EC" id="3.1.1.-" evidence="8"/>
<dbReference type="PANTHER" id="PTHR33938:SF16">
    <property type="entry name" value="CARBOXYLIC ESTER HYDROLASE"/>
    <property type="match status" value="1"/>
</dbReference>
<feature type="signal peptide" evidence="8">
    <location>
        <begin position="1"/>
        <end position="20"/>
    </location>
</feature>
<evidence type="ECO:0000256" key="1">
    <source>
        <dbReference type="ARBA" id="ARBA00006249"/>
    </source>
</evidence>
<evidence type="ECO:0000256" key="8">
    <source>
        <dbReference type="RuleBase" id="RU361238"/>
    </source>
</evidence>
<keyword evidence="7" id="KW-1015">Disulfide bond</keyword>
<dbReference type="InterPro" id="IPR011118">
    <property type="entry name" value="Tannase/feruloyl_esterase"/>
</dbReference>
<feature type="chain" id="PRO_5007354902" description="Carboxylic ester hydrolase" evidence="8">
    <location>
        <begin position="21"/>
        <end position="583"/>
    </location>
</feature>
<evidence type="ECO:0000256" key="4">
    <source>
        <dbReference type="ARBA" id="ARBA00022729"/>
    </source>
</evidence>
<dbReference type="Pfam" id="PF07519">
    <property type="entry name" value="Tannase"/>
    <property type="match status" value="1"/>
</dbReference>
<reference evidence="9" key="1">
    <citation type="submission" date="2014-08" db="EMBL/GenBank/DDBJ databases">
        <authorList>
            <person name="Sharma Rahul"/>
            <person name="Thines Marco"/>
        </authorList>
    </citation>
    <scope>NUCLEOTIDE SEQUENCE</scope>
</reference>
<dbReference type="EMBL" id="LN483124">
    <property type="protein sequence ID" value="CED82292.1"/>
    <property type="molecule type" value="Genomic_DNA"/>
</dbReference>
<keyword evidence="4 8" id="KW-0732">Signal</keyword>
<dbReference type="GO" id="GO:0030600">
    <property type="term" value="F:feruloyl esterase activity"/>
    <property type="evidence" value="ECO:0007669"/>
    <property type="project" value="UniProtKB-ARBA"/>
</dbReference>
<dbReference type="AlphaFoldDB" id="A0A0F7SJG6"/>
<keyword evidence="5 8" id="KW-0378">Hydrolase</keyword>
<keyword evidence="2" id="KW-0719">Serine esterase</keyword>
<sequence length="583" mass="63638">MRRALSPLLLGSVGLAASLSEICTTSNVQAALPADGFIEGVTFNASSVTAALVYNETYTGENNFPDATISYCNVTFAYSHAGLGDNVQVQYWLPSNFSNRFLTTGGGGYAINSVSTSLPEAVFYGAVGGATDGGFGGFDSEFDAVFPLRNGTANFPALYSFAYESIHEMSVFGLEFTKQIYEIGNDTKVYTYYHACSEGGREGWSQVQRYGGQFDGAVVGAPAFRFSFQQLNHFGANFVQQTLDYYPPSCELDKIISETIAACDPLDGFTDGVVSRSDLCKLDFNMTSLIGTAYSCEESSASSVPLRKRQMVTSSATPAQNGSITAQGVAVVQTIIDGLHDTDGNAFYFSYQPGADISFDAATAYNSTSGEWGISVSGVGAEFYQRFLKLVDSSSLDSIEGYTYDTLKAWMIEGWYRYQDSVHTTNPDLTEFQQAGGKIIHYHGEQDNSIPTASSIRYWDSVRQVMYPGMSFNESTAALAEWYQLYLVPGAAHCAPNTAEPNGPWCQTALGVMIDWVESGIEPVTLNATYLAGDYIGQNAQICQWPLRPMWSNNGTSMECEYDQRSLDAWFYDFTDSLKLPLY</sequence>